<proteinExistence type="predicted"/>
<dbReference type="Proteomes" id="UP001500962">
    <property type="component" value="Unassembled WGS sequence"/>
</dbReference>
<reference evidence="2" key="2">
    <citation type="submission" date="2022-04" db="EMBL/GenBank/DDBJ databases">
        <title>Sequencing and genomic assembly of Halococcus dombrowskii.</title>
        <authorList>
            <person name="Lim S.W."/>
            <person name="MacLea K.S."/>
        </authorList>
    </citation>
    <scope>NUCLEOTIDE SEQUENCE</scope>
    <source>
        <strain evidence="2">H4</strain>
    </source>
</reference>
<dbReference type="Gene3D" id="4.10.410.50">
    <property type="match status" value="1"/>
</dbReference>
<dbReference type="RefSeq" id="WP_244703348.1">
    <property type="nucleotide sequence ID" value="NZ_BAAADN010000062.1"/>
</dbReference>
<evidence type="ECO:0000313" key="1">
    <source>
        <dbReference type="EMBL" id="GAA0473110.1"/>
    </source>
</evidence>
<name>A0AAV3SLA4_HALDO</name>
<reference evidence="1" key="1">
    <citation type="journal article" date="2014" name="Int. J. Syst. Evol. Microbiol.">
        <title>Complete genome sequence of Corynebacterium casei LMG S-19264T (=DSM 44701T), isolated from a smear-ripened cheese.</title>
        <authorList>
            <consortium name="US DOE Joint Genome Institute (JGI-PGF)"/>
            <person name="Walter F."/>
            <person name="Albersmeier A."/>
            <person name="Kalinowski J."/>
            <person name="Ruckert C."/>
        </authorList>
    </citation>
    <scope>NUCLEOTIDE SEQUENCE</scope>
    <source>
        <strain evidence="1">JCM 12289</strain>
    </source>
</reference>
<dbReference type="InterPro" id="IPR053833">
    <property type="entry name" value="SAMP2"/>
</dbReference>
<dbReference type="EMBL" id="BAAADN010000062">
    <property type="protein sequence ID" value="GAA0473110.1"/>
    <property type="molecule type" value="Genomic_DNA"/>
</dbReference>
<dbReference type="KEGG" id="hdo:MUK72_02080"/>
<protein>
    <submittedName>
        <fullName evidence="1">MoaD/ThiS family protein</fullName>
    </submittedName>
    <submittedName>
        <fullName evidence="2">Small archaeal modifier protein 2</fullName>
    </submittedName>
</protein>
<dbReference type="Pfam" id="PF21965">
    <property type="entry name" value="SAMP2"/>
    <property type="match status" value="1"/>
</dbReference>
<evidence type="ECO:0000313" key="3">
    <source>
        <dbReference type="Proteomes" id="UP000830542"/>
    </source>
</evidence>
<gene>
    <name evidence="1" type="ORF">GCM10008985_32250</name>
    <name evidence="2" type="ORF">MUK72_02080</name>
</gene>
<dbReference type="EMBL" id="CP095005">
    <property type="protein sequence ID" value="UOO95509.1"/>
    <property type="molecule type" value="Genomic_DNA"/>
</dbReference>
<dbReference type="InterPro" id="IPR053752">
    <property type="entry name" value="SAM_domain_containing"/>
</dbReference>
<dbReference type="GeneID" id="71760598"/>
<evidence type="ECO:0000313" key="2">
    <source>
        <dbReference type="EMBL" id="UOO95509.1"/>
    </source>
</evidence>
<evidence type="ECO:0000313" key="4">
    <source>
        <dbReference type="Proteomes" id="UP001500962"/>
    </source>
</evidence>
<dbReference type="AlphaFoldDB" id="A0AAV3SLA4"/>
<dbReference type="NCBIfam" id="NF041919">
    <property type="entry name" value="SAMP2"/>
    <property type="match status" value="1"/>
</dbReference>
<keyword evidence="3" id="KW-1185">Reference proteome</keyword>
<dbReference type="InterPro" id="IPR053834">
    <property type="entry name" value="SAMP2_halobacteria"/>
</dbReference>
<sequence>MVTVDIVGGDTHELVVEGTYGDLLDAVELSRHEATVLLDGRPVPADAAIDAESVRVLRLIKGG</sequence>
<accession>A0AAV3SLA4</accession>
<organism evidence="1 4">
    <name type="scientific">Halococcus dombrowskii</name>
    <dbReference type="NCBI Taxonomy" id="179637"/>
    <lineage>
        <taxon>Archaea</taxon>
        <taxon>Methanobacteriati</taxon>
        <taxon>Methanobacteriota</taxon>
        <taxon>Stenosarchaea group</taxon>
        <taxon>Halobacteria</taxon>
        <taxon>Halobacteriales</taxon>
        <taxon>Halococcaceae</taxon>
        <taxon>Halococcus</taxon>
    </lineage>
</organism>
<dbReference type="Proteomes" id="UP000830542">
    <property type="component" value="Chromosome"/>
</dbReference>
<reference evidence="1" key="3">
    <citation type="submission" date="2023-12" db="EMBL/GenBank/DDBJ databases">
        <authorList>
            <person name="Sun Q."/>
            <person name="Inoue M."/>
        </authorList>
    </citation>
    <scope>NUCLEOTIDE SEQUENCE</scope>
    <source>
        <strain evidence="1">JCM 12289</strain>
    </source>
</reference>